<reference evidence="4" key="1">
    <citation type="submission" date="2013-09" db="EMBL/GenBank/DDBJ databases">
        <title>The Genome Sequence of Anopheles maculatus species B.</title>
        <authorList>
            <consortium name="The Broad Institute Genomics Platform"/>
            <person name="Neafsey D.E."/>
            <person name="Besansky N."/>
            <person name="Howell P."/>
            <person name="Walton C."/>
            <person name="Young S.K."/>
            <person name="Zeng Q."/>
            <person name="Gargeya S."/>
            <person name="Fitzgerald M."/>
            <person name="Haas B."/>
            <person name="Abouelleil A."/>
            <person name="Allen A.W."/>
            <person name="Alvarado L."/>
            <person name="Arachchi H.M."/>
            <person name="Berlin A.M."/>
            <person name="Chapman S.B."/>
            <person name="Gainer-Dewar J."/>
            <person name="Goldberg J."/>
            <person name="Griggs A."/>
            <person name="Gujja S."/>
            <person name="Hansen M."/>
            <person name="Howarth C."/>
            <person name="Imamovic A."/>
            <person name="Ireland A."/>
            <person name="Larimer J."/>
            <person name="McCowan C."/>
            <person name="Murphy C."/>
            <person name="Pearson M."/>
            <person name="Poon T.W."/>
            <person name="Priest M."/>
            <person name="Roberts A."/>
            <person name="Saif S."/>
            <person name="Shea T."/>
            <person name="Sisk P."/>
            <person name="Sykes S."/>
            <person name="Wortman J."/>
            <person name="Nusbaum C."/>
            <person name="Birren B."/>
        </authorList>
    </citation>
    <scope>NUCLEOTIDE SEQUENCE [LARGE SCALE GENOMIC DNA]</scope>
    <source>
        <strain evidence="4">maculatus3</strain>
    </source>
</reference>
<keyword evidence="4" id="KW-1185">Reference proteome</keyword>
<name>A0A182SNE6_9DIPT</name>
<feature type="transmembrane region" description="Helical" evidence="2">
    <location>
        <begin position="27"/>
        <end position="48"/>
    </location>
</feature>
<dbReference type="Proteomes" id="UP000075901">
    <property type="component" value="Unassembled WGS sequence"/>
</dbReference>
<keyword evidence="2" id="KW-1133">Transmembrane helix</keyword>
<evidence type="ECO:0000313" key="3">
    <source>
        <dbReference type="EnsemblMetazoa" id="AMAM010223-PA"/>
    </source>
</evidence>
<evidence type="ECO:0000313" key="4">
    <source>
        <dbReference type="Proteomes" id="UP000075901"/>
    </source>
</evidence>
<accession>A0A182SNE6</accession>
<protein>
    <submittedName>
        <fullName evidence="3">Uncharacterized protein</fullName>
    </submittedName>
</protein>
<sequence>MYQHNGSYADKSSPLASSSGGLQIDSYVKVCWVTFYICIICTVMVYSIRYLMREAKSGAGSANASLAEGTALELDPLPSSYPVPPPPSAATISSSALLNVDSCVLFVPR</sequence>
<keyword evidence="2" id="KW-0472">Membrane</keyword>
<dbReference type="AlphaFoldDB" id="A0A182SNE6"/>
<organism evidence="3 4">
    <name type="scientific">Anopheles maculatus</name>
    <dbReference type="NCBI Taxonomy" id="74869"/>
    <lineage>
        <taxon>Eukaryota</taxon>
        <taxon>Metazoa</taxon>
        <taxon>Ecdysozoa</taxon>
        <taxon>Arthropoda</taxon>
        <taxon>Hexapoda</taxon>
        <taxon>Insecta</taxon>
        <taxon>Pterygota</taxon>
        <taxon>Neoptera</taxon>
        <taxon>Endopterygota</taxon>
        <taxon>Diptera</taxon>
        <taxon>Nematocera</taxon>
        <taxon>Culicoidea</taxon>
        <taxon>Culicidae</taxon>
        <taxon>Anophelinae</taxon>
        <taxon>Anopheles</taxon>
        <taxon>Anopheles maculatus group</taxon>
    </lineage>
</organism>
<proteinExistence type="predicted"/>
<dbReference type="EnsemblMetazoa" id="AMAM010223-RA">
    <property type="protein sequence ID" value="AMAM010223-PA"/>
    <property type="gene ID" value="AMAM010223"/>
</dbReference>
<reference evidence="3" key="2">
    <citation type="submission" date="2020-05" db="UniProtKB">
        <authorList>
            <consortium name="EnsemblMetazoa"/>
        </authorList>
    </citation>
    <scope>IDENTIFICATION</scope>
    <source>
        <strain evidence="3">maculatus3</strain>
    </source>
</reference>
<evidence type="ECO:0000256" key="1">
    <source>
        <dbReference type="SAM" id="MobiDB-lite"/>
    </source>
</evidence>
<feature type="region of interest" description="Disordered" evidence="1">
    <location>
        <begin position="1"/>
        <end position="21"/>
    </location>
</feature>
<keyword evidence="2" id="KW-0812">Transmembrane</keyword>
<evidence type="ECO:0000256" key="2">
    <source>
        <dbReference type="SAM" id="Phobius"/>
    </source>
</evidence>
<dbReference type="VEuPathDB" id="VectorBase:AMAM010223"/>